<protein>
    <submittedName>
        <fullName evidence="4">Polysaccharide chain length determinant protein</fullName>
    </submittedName>
</protein>
<evidence type="ECO:0000313" key="4">
    <source>
        <dbReference type="EMBL" id="ALC16877.1"/>
    </source>
</evidence>
<feature type="domain" description="Tyrosine-protein kinase G-rich" evidence="3">
    <location>
        <begin position="361"/>
        <end position="438"/>
    </location>
</feature>
<feature type="transmembrane region" description="Helical" evidence="2">
    <location>
        <begin position="451"/>
        <end position="470"/>
    </location>
</feature>
<dbReference type="KEGG" id="des:DSOUD_2110"/>
<keyword evidence="1" id="KW-0175">Coiled coil</keyword>
<dbReference type="RefSeq" id="WP_053550929.1">
    <property type="nucleotide sequence ID" value="NZ_CP010802.1"/>
</dbReference>
<name>A0A0M4D1E1_9BACT</name>
<keyword evidence="5" id="KW-1185">Reference proteome</keyword>
<dbReference type="Pfam" id="PF13807">
    <property type="entry name" value="GNVR"/>
    <property type="match status" value="1"/>
</dbReference>
<feature type="transmembrane region" description="Helical" evidence="2">
    <location>
        <begin position="479"/>
        <end position="499"/>
    </location>
</feature>
<dbReference type="GO" id="GO:0004713">
    <property type="term" value="F:protein tyrosine kinase activity"/>
    <property type="evidence" value="ECO:0007669"/>
    <property type="project" value="TreeGrafter"/>
</dbReference>
<feature type="transmembrane region" description="Helical" evidence="2">
    <location>
        <begin position="20"/>
        <end position="43"/>
    </location>
</feature>
<keyword evidence="2" id="KW-0812">Transmembrane</keyword>
<feature type="coiled-coil region" evidence="1">
    <location>
        <begin position="171"/>
        <end position="274"/>
    </location>
</feature>
<feature type="transmembrane region" description="Helical" evidence="2">
    <location>
        <begin position="420"/>
        <end position="439"/>
    </location>
</feature>
<keyword evidence="2" id="KW-1133">Transmembrane helix</keyword>
<evidence type="ECO:0000313" key="5">
    <source>
        <dbReference type="Proteomes" id="UP000057158"/>
    </source>
</evidence>
<dbReference type="InterPro" id="IPR014345">
    <property type="entry name" value="XrtA_polysacc_chain"/>
</dbReference>
<dbReference type="PANTHER" id="PTHR32309">
    <property type="entry name" value="TYROSINE-PROTEIN KINASE"/>
    <property type="match status" value="1"/>
</dbReference>
<accession>A0A0M4D1E1</accession>
<dbReference type="InterPro" id="IPR032807">
    <property type="entry name" value="GNVR"/>
</dbReference>
<dbReference type="EMBL" id="CP010802">
    <property type="protein sequence ID" value="ALC16877.1"/>
    <property type="molecule type" value="Genomic_DNA"/>
</dbReference>
<evidence type="ECO:0000259" key="3">
    <source>
        <dbReference type="Pfam" id="PF13807"/>
    </source>
</evidence>
<dbReference type="PATRIC" id="fig|1603606.3.peg.2279"/>
<gene>
    <name evidence="4" type="ORF">DSOUD_2110</name>
</gene>
<dbReference type="NCBIfam" id="TIGR03007">
    <property type="entry name" value="pepcterm_ChnLen"/>
    <property type="match status" value="1"/>
</dbReference>
<dbReference type="Proteomes" id="UP000057158">
    <property type="component" value="Chromosome"/>
</dbReference>
<evidence type="ECO:0000256" key="2">
    <source>
        <dbReference type="SAM" id="Phobius"/>
    </source>
</evidence>
<dbReference type="GO" id="GO:0005886">
    <property type="term" value="C:plasma membrane"/>
    <property type="evidence" value="ECO:0007669"/>
    <property type="project" value="TreeGrafter"/>
</dbReference>
<organism evidence="4 5">
    <name type="scientific">Desulfuromonas soudanensis</name>
    <dbReference type="NCBI Taxonomy" id="1603606"/>
    <lineage>
        <taxon>Bacteria</taxon>
        <taxon>Pseudomonadati</taxon>
        <taxon>Thermodesulfobacteriota</taxon>
        <taxon>Desulfuromonadia</taxon>
        <taxon>Desulfuromonadales</taxon>
        <taxon>Desulfuromonadaceae</taxon>
        <taxon>Desulfuromonas</taxon>
    </lineage>
</organism>
<dbReference type="STRING" id="1603606.DSOUD_2110"/>
<dbReference type="AlphaFoldDB" id="A0A0M4D1E1"/>
<evidence type="ECO:0000256" key="1">
    <source>
        <dbReference type="SAM" id="Coils"/>
    </source>
</evidence>
<reference evidence="4 5" key="1">
    <citation type="submission" date="2015-07" db="EMBL/GenBank/DDBJ databases">
        <title>Isolation and Genomic Characterization of a Novel Halophilic Metal-Reducing Deltaproteobacterium from the Deep Subsurface.</title>
        <authorList>
            <person name="Badalamenti J.P."/>
            <person name="Summers Z.M."/>
            <person name="Gralnick J.A."/>
            <person name="Bond D.R."/>
        </authorList>
    </citation>
    <scope>NUCLEOTIDE SEQUENCE [LARGE SCALE GENOMIC DNA]</scope>
    <source>
        <strain evidence="4 5">WTL</strain>
    </source>
</reference>
<proteinExistence type="predicted"/>
<sequence>MAIDISKKKKLEPSDYLGMVVRRAALVVYVAIAVMTLVLIVGYNLPKKYNADSTVFIEKNVLNTLVKGIAFTPEMGDRIRVLKYALLSRDMISKVLEEMDADVFAKGNSEVQEFISSLQNRTNIKVKDEDLFIVSITDKDPKFAQDYINTLVQKYVEENISAKREESYGANRFLDEQLEIFKVKLDQAEDAIIEFRKRMGIYLSIDEKTIMEDIRQYRRAMEEIDLNLDSLNAKKKHLKVQLKSIEPTVTLFSEKQKEDRIANLERRVRELLVTYTKNYPEVLKVEAEIQALRSRTTPDKNAGDGETEFRSANPVFQEVTQKFLETETEISSMQGRRARFQEMIREREAELRSAPESKKELAILTQERDSARKIFEEMQMRVNQSEVSKQMEIGDKATTFRIVDPAIFPTKPTFPDKIQLILFALVAGLGAGVGSVLLLENLDGSIKDVDQIQGMGLQLLGVIPVIPCAVEERRRRKGVFWACATGSVYLCGIFGLLAYEAIKRLT</sequence>
<dbReference type="InterPro" id="IPR050445">
    <property type="entry name" value="Bact_polysacc_biosynth/exp"/>
</dbReference>
<keyword evidence="2" id="KW-0472">Membrane</keyword>
<dbReference type="PANTHER" id="PTHR32309:SF13">
    <property type="entry name" value="FERRIC ENTEROBACTIN TRANSPORT PROTEIN FEPE"/>
    <property type="match status" value="1"/>
</dbReference>